<proteinExistence type="predicted"/>
<dbReference type="Proteomes" id="UP001597280">
    <property type="component" value="Unassembled WGS sequence"/>
</dbReference>
<organism evidence="2 3">
    <name type="scientific">Brachybacterium rhamnosum</name>
    <dbReference type="NCBI Taxonomy" id="173361"/>
    <lineage>
        <taxon>Bacteria</taxon>
        <taxon>Bacillati</taxon>
        <taxon>Actinomycetota</taxon>
        <taxon>Actinomycetes</taxon>
        <taxon>Micrococcales</taxon>
        <taxon>Dermabacteraceae</taxon>
        <taxon>Brachybacterium</taxon>
    </lineage>
</organism>
<evidence type="ECO:0000256" key="1">
    <source>
        <dbReference type="SAM" id="Phobius"/>
    </source>
</evidence>
<reference evidence="3" key="1">
    <citation type="journal article" date="2019" name="Int. J. Syst. Evol. Microbiol.">
        <title>The Global Catalogue of Microorganisms (GCM) 10K type strain sequencing project: providing services to taxonomists for standard genome sequencing and annotation.</title>
        <authorList>
            <consortium name="The Broad Institute Genomics Platform"/>
            <consortium name="The Broad Institute Genome Sequencing Center for Infectious Disease"/>
            <person name="Wu L."/>
            <person name="Ma J."/>
        </authorList>
    </citation>
    <scope>NUCLEOTIDE SEQUENCE [LARGE SCALE GENOMIC DNA]</scope>
    <source>
        <strain evidence="3">JCM 11650</strain>
    </source>
</reference>
<protein>
    <recommendedName>
        <fullName evidence="4">Secreted protein</fullName>
    </recommendedName>
</protein>
<sequence>MWIFRVRKVQVALAAVGAIVLVIIALAVVGQFSTVPEDERIDVRPTSEEPSVVGLDDPTQEANPVVLPLPSTSEPQELAPAVAEVLGSGDTARFQEAYYVATIASAAPEIPNEGGEPTTPQQWAQQVVTTAWEQDPWADRAQYKTTDTFTAQKVTTADTGAFLDVFAPLSVEGSHEAREYLTGEGLVVMGVQGTLLREVTDPEDGLRKQRDMGTVSWTVAMLCPEGEDCTVFLALPGTLSKAAEEG</sequence>
<feature type="transmembrane region" description="Helical" evidence="1">
    <location>
        <begin position="12"/>
        <end position="32"/>
    </location>
</feature>
<evidence type="ECO:0000313" key="3">
    <source>
        <dbReference type="Proteomes" id="UP001597280"/>
    </source>
</evidence>
<evidence type="ECO:0008006" key="4">
    <source>
        <dbReference type="Google" id="ProtNLM"/>
    </source>
</evidence>
<name>A0ABW4PZT2_9MICO</name>
<accession>A0ABW4PZT2</accession>
<dbReference type="EMBL" id="JBHUFL010000003">
    <property type="protein sequence ID" value="MFD1836338.1"/>
    <property type="molecule type" value="Genomic_DNA"/>
</dbReference>
<keyword evidence="1" id="KW-0472">Membrane</keyword>
<comment type="caution">
    <text evidence="2">The sequence shown here is derived from an EMBL/GenBank/DDBJ whole genome shotgun (WGS) entry which is preliminary data.</text>
</comment>
<evidence type="ECO:0000313" key="2">
    <source>
        <dbReference type="EMBL" id="MFD1836338.1"/>
    </source>
</evidence>
<keyword evidence="1" id="KW-0812">Transmembrane</keyword>
<gene>
    <name evidence="2" type="ORF">ACFSDA_14815</name>
</gene>
<dbReference type="RefSeq" id="WP_343905771.1">
    <property type="nucleotide sequence ID" value="NZ_BAAAIS010000003.1"/>
</dbReference>
<keyword evidence="1" id="KW-1133">Transmembrane helix</keyword>
<keyword evidence="3" id="KW-1185">Reference proteome</keyword>